<evidence type="ECO:0000313" key="1">
    <source>
        <dbReference type="EMBL" id="BAF92759.1"/>
    </source>
</evidence>
<dbReference type="AlphaFoldDB" id="A8R0X6"/>
<dbReference type="GO" id="GO:0005186">
    <property type="term" value="F:pheromone activity"/>
    <property type="evidence" value="ECO:0007669"/>
    <property type="project" value="InterPro"/>
</dbReference>
<gene>
    <name evidence="1" type="primary">rEsp6</name>
</gene>
<dbReference type="GO" id="GO:0005615">
    <property type="term" value="C:extracellular space"/>
    <property type="evidence" value="ECO:0007669"/>
    <property type="project" value="InterPro"/>
</dbReference>
<reference evidence="1" key="1">
    <citation type="journal article" date="2007" name="Curr. Biol.">
        <title>Sex- and strain-specific expression and vomeronasal activity of mouse ESP family peptides.</title>
        <authorList>
            <person name="Kimoto H."/>
            <person name="Sato K."/>
            <person name="Nodari F."/>
            <person name="Haga S."/>
            <person name="Holy T.E."/>
            <person name="Touhara K."/>
        </authorList>
    </citation>
    <scope>NUCLEOTIDE SEQUENCE</scope>
</reference>
<dbReference type="Pfam" id="PF16590">
    <property type="entry name" value="ESP"/>
    <property type="match status" value="1"/>
</dbReference>
<organism evidence="1">
    <name type="scientific">Rattus norvegicus</name>
    <name type="common">Rat</name>
    <dbReference type="NCBI Taxonomy" id="10116"/>
    <lineage>
        <taxon>Eukaryota</taxon>
        <taxon>Metazoa</taxon>
        <taxon>Chordata</taxon>
        <taxon>Craniata</taxon>
        <taxon>Vertebrata</taxon>
        <taxon>Euteleostomi</taxon>
        <taxon>Mammalia</taxon>
        <taxon>Eutheria</taxon>
        <taxon>Euarchontoglires</taxon>
        <taxon>Glires</taxon>
        <taxon>Rodentia</taxon>
        <taxon>Myomorpha</taxon>
        <taxon>Muroidea</taxon>
        <taxon>Muridae</taxon>
        <taxon>Murinae</taxon>
        <taxon>Rattus</taxon>
    </lineage>
</organism>
<feature type="non-terminal residue" evidence="1">
    <location>
        <position position="1"/>
    </location>
</feature>
<sequence length="70" mass="7873">VLPDTQKEPTVSAGHKTNVKGIMEKIVYKSIRNQFEDGGSNANDILCQIGIILFTQKLEVNTHIEFCIFH</sequence>
<dbReference type="CDD" id="cd14250">
    <property type="entry name" value="ESP36_like"/>
    <property type="match status" value="1"/>
</dbReference>
<name>A8R0X6_RAT</name>
<proteinExistence type="predicted"/>
<dbReference type="EMBL" id="AB307025">
    <property type="protein sequence ID" value="BAF92759.1"/>
    <property type="molecule type" value="Genomic_DNA"/>
</dbReference>
<accession>A8R0X6</accession>
<protein>
    <submittedName>
        <fullName evidence="1">Exocrine gland-secreting peptide 6</fullName>
    </submittedName>
</protein>
<dbReference type="InterPro" id="IPR032253">
    <property type="entry name" value="Esp1/Esp22"/>
</dbReference>